<dbReference type="Pfam" id="PF02563">
    <property type="entry name" value="Poly_export"/>
    <property type="match status" value="1"/>
</dbReference>
<evidence type="ECO:0000256" key="1">
    <source>
        <dbReference type="SAM" id="Coils"/>
    </source>
</evidence>
<evidence type="ECO:0000313" key="5">
    <source>
        <dbReference type="Proteomes" id="UP000239340"/>
    </source>
</evidence>
<feature type="coiled-coil region" evidence="1">
    <location>
        <begin position="238"/>
        <end position="282"/>
    </location>
</feature>
<feature type="coiled-coil region" evidence="1">
    <location>
        <begin position="502"/>
        <end position="592"/>
    </location>
</feature>
<dbReference type="InterPro" id="IPR003715">
    <property type="entry name" value="Poly_export_N"/>
</dbReference>
<evidence type="ECO:0000256" key="2">
    <source>
        <dbReference type="SAM" id="MobiDB-lite"/>
    </source>
</evidence>
<dbReference type="Proteomes" id="UP000239340">
    <property type="component" value="Plasmid pSfreNXT3c"/>
</dbReference>
<feature type="coiled-coil region" evidence="1">
    <location>
        <begin position="326"/>
        <end position="451"/>
    </location>
</feature>
<geneLocation type="plasmid" evidence="5">
    <name>psfrenxt3c</name>
</geneLocation>
<reference evidence="4 5" key="1">
    <citation type="submission" date="2017-10" db="EMBL/GenBank/DDBJ databases">
        <title>Analysis of the genome sequences of Rhizobium populations associated to common bean (phaseolus vulgaris).</title>
        <authorList>
            <person name="Bustos P."/>
            <person name="Santamaria R.I."/>
            <person name="Miranda-Sanchez F."/>
            <person name="Perez-Carrascal O."/>
            <person name="Juarez S."/>
            <person name="Lozano L."/>
            <person name="Martinez-Flores I."/>
            <person name="Vinuesa P."/>
            <person name="Martinez-Romero E."/>
            <person name="Cevallos M.A."/>
            <person name="Romero D."/>
            <person name="Davila G."/>
            <person name="Gonzalez V."/>
        </authorList>
    </citation>
    <scope>NUCLEOTIDE SEQUENCE [LARGE SCALE GENOMIC DNA]</scope>
    <source>
        <strain evidence="4 5">NXT3</strain>
        <plasmid evidence="5">Plasmid psfrenxt3c</plasmid>
    </source>
</reference>
<feature type="compositionally biased region" description="Basic and acidic residues" evidence="2">
    <location>
        <begin position="660"/>
        <end position="669"/>
    </location>
</feature>
<feature type="region of interest" description="Disordered" evidence="2">
    <location>
        <begin position="118"/>
        <end position="140"/>
    </location>
</feature>
<keyword evidence="1" id="KW-0175">Coiled coil</keyword>
<name>A0A2L0HHL9_RHIFR</name>
<feature type="domain" description="Polysaccharide export protein N-terminal" evidence="3">
    <location>
        <begin position="44"/>
        <end position="117"/>
    </location>
</feature>
<evidence type="ECO:0000313" key="4">
    <source>
        <dbReference type="EMBL" id="AUX80559.1"/>
    </source>
</evidence>
<feature type="coiled-coil region" evidence="1">
    <location>
        <begin position="178"/>
        <end position="205"/>
    </location>
</feature>
<dbReference type="EMBL" id="CP024310">
    <property type="protein sequence ID" value="AUX80559.1"/>
    <property type="molecule type" value="Genomic_DNA"/>
</dbReference>
<keyword evidence="4" id="KW-0614">Plasmid</keyword>
<accession>A0A2L0HHL9</accession>
<organism evidence="4 5">
    <name type="scientific">Rhizobium fredii</name>
    <name type="common">Sinorhizobium fredii</name>
    <dbReference type="NCBI Taxonomy" id="380"/>
    <lineage>
        <taxon>Bacteria</taxon>
        <taxon>Pseudomonadati</taxon>
        <taxon>Pseudomonadota</taxon>
        <taxon>Alphaproteobacteria</taxon>
        <taxon>Hyphomicrobiales</taxon>
        <taxon>Rhizobiaceae</taxon>
        <taxon>Sinorhizobium/Ensifer group</taxon>
        <taxon>Sinorhizobium</taxon>
    </lineage>
</organism>
<dbReference type="AlphaFoldDB" id="A0A2L0HHL9"/>
<protein>
    <recommendedName>
        <fullName evidence="3">Polysaccharide export protein N-terminal domain-containing protein</fullName>
    </recommendedName>
</protein>
<gene>
    <name evidence="4" type="ORF">NXT3_PC01407</name>
</gene>
<dbReference type="Gene3D" id="3.30.1950.10">
    <property type="entry name" value="wza like domain"/>
    <property type="match status" value="1"/>
</dbReference>
<sequence>MDRVNRSQAPCESAVPRRASLRATLRIVPFCLFLLLGVPAKGETAPDARLAPQDTVEISVSGWHALLGGVAEGTLLNDTFTIGTGGTLELPGIGRLPAAGLSENELAKLITDRLQVRSGSDQRPVTKVQRRMSAPEMPPSLATTNVAAVPPAGWQRAAQSAQSQQPERSRGETVLGELAALRMDLQEARREARAARQAARDAAMRHYRRLVTERRRAATLAQELHAARADVGALKIQLQQQAKAARDWEAAVADANEAREVAARERAERAALKAKLLAARKEIDAIKSGALLAGRQREASLRHELAALRGGLDAMRHAADDAGTQAREAAAMAAAQERALENQRRRGEGLARERELAQREIERLQIKTAGEIRSKAAALRARDAAETSLTNARGVLDDERRKLAAQERELALLRQSALQARAELQAAKQAAEVAARERAALEEKLLAAHKEIDAIKRGALLAGRQREDSLRRDLAAARGDLDAMRRAADEAGAQARKAAAMAADQERALENERRSAEGLARDRAMAQREVERLQTKTAGAIRSKAAALRARDAAEAALSDASRVLDEKGRKLAAQERELALLRQSTLQARAELQAAKEAALQAGQAGRVAEATASRAGEALGLEREKARSLARDLETARQERDAARKQLALSLAAVERSELELPKREAQRPAASVEQRRKAGAGDRANPRVKPVARKRGGSVEVRKVELGKPTRSVQSVTLALPEELLPTRPQVRGR</sequence>
<feature type="coiled-coil region" evidence="1">
    <location>
        <begin position="621"/>
        <end position="648"/>
    </location>
</feature>
<feature type="region of interest" description="Disordered" evidence="2">
    <location>
        <begin position="660"/>
        <end position="737"/>
    </location>
</feature>
<evidence type="ECO:0000259" key="3">
    <source>
        <dbReference type="Pfam" id="PF02563"/>
    </source>
</evidence>
<proteinExistence type="predicted"/>